<sequence>MNEPRVSIIGLGQVGTALLNAFSGCKVEVVSVFNRSEINPSVKGKFPNSFFGRELPGPEEPMGDFIILAVSDDAIKEVAEKLSEILTPNENLNVIHCSGTHSSQILKSLKRKGANIASFHPIKAITSNTVSFKNIWFDIEGDEELLGILEKLAELLGASSFRVEPEAKPFLHASAVVASNYLVVLADLVSRISSQGNIPEHTAIKALAPLMESTLSNITELGVTDSLTGPIARGDAQTVEKHLQSLESVPKLQVLYKTLGLEALQIAERKSGHSSSLGKIKELLS</sequence>
<dbReference type="PANTHER" id="PTHR40459:SF1">
    <property type="entry name" value="CONSERVED HYPOTHETICAL ALANINE AND LEUCINE RICH PROTEIN"/>
    <property type="match status" value="1"/>
</dbReference>
<feature type="domain" description="Putative oxidoreductase/dehydrogenase Rossmann-like" evidence="1">
    <location>
        <begin position="5"/>
        <end position="121"/>
    </location>
</feature>
<dbReference type="InterPro" id="IPR019665">
    <property type="entry name" value="OxRdtase/DH_put_Rossmann_dom"/>
</dbReference>
<dbReference type="SUPFAM" id="SSF51735">
    <property type="entry name" value="NAD(P)-binding Rossmann-fold domains"/>
    <property type="match status" value="1"/>
</dbReference>
<organism evidence="3 4">
    <name type="scientific">Gracilimonas halophila</name>
    <dbReference type="NCBI Taxonomy" id="1834464"/>
    <lineage>
        <taxon>Bacteria</taxon>
        <taxon>Pseudomonadati</taxon>
        <taxon>Balneolota</taxon>
        <taxon>Balneolia</taxon>
        <taxon>Balneolales</taxon>
        <taxon>Balneolaceae</taxon>
        <taxon>Gracilimonas</taxon>
    </lineage>
</organism>
<dbReference type="Gene3D" id="3.40.50.720">
    <property type="entry name" value="NAD(P)-binding Rossmann-like Domain"/>
    <property type="match status" value="1"/>
</dbReference>
<gene>
    <name evidence="3" type="ORF">ACFSVN_06905</name>
</gene>
<dbReference type="EMBL" id="JBHULI010000024">
    <property type="protein sequence ID" value="MFD2532169.1"/>
    <property type="molecule type" value="Genomic_DNA"/>
</dbReference>
<name>A0ABW5JI45_9BACT</name>
<dbReference type="PANTHER" id="PTHR40459">
    <property type="entry name" value="CONSERVED HYPOTHETICAL ALANINE AND LEUCINE RICH PROTEIN"/>
    <property type="match status" value="1"/>
</dbReference>
<dbReference type="Pfam" id="PF10727">
    <property type="entry name" value="Rossmann-like"/>
    <property type="match status" value="1"/>
</dbReference>
<dbReference type="InterPro" id="IPR008927">
    <property type="entry name" value="6-PGluconate_DH-like_C_sf"/>
</dbReference>
<dbReference type="Proteomes" id="UP001597460">
    <property type="component" value="Unassembled WGS sequence"/>
</dbReference>
<dbReference type="InterPro" id="IPR037108">
    <property type="entry name" value="TM1727-like_C_sf"/>
</dbReference>
<evidence type="ECO:0000259" key="1">
    <source>
        <dbReference type="Pfam" id="PF10727"/>
    </source>
</evidence>
<reference evidence="4" key="1">
    <citation type="journal article" date="2019" name="Int. J. Syst. Evol. Microbiol.">
        <title>The Global Catalogue of Microorganisms (GCM) 10K type strain sequencing project: providing services to taxonomists for standard genome sequencing and annotation.</title>
        <authorList>
            <consortium name="The Broad Institute Genomics Platform"/>
            <consortium name="The Broad Institute Genome Sequencing Center for Infectious Disease"/>
            <person name="Wu L."/>
            <person name="Ma J."/>
        </authorList>
    </citation>
    <scope>NUCLEOTIDE SEQUENCE [LARGE SCALE GENOMIC DNA]</scope>
    <source>
        <strain evidence="4">KCTC 52042</strain>
    </source>
</reference>
<protein>
    <submittedName>
        <fullName evidence="3">Rossmann-like and DUF2520 domain-containing protein</fullName>
    </submittedName>
</protein>
<evidence type="ECO:0000313" key="4">
    <source>
        <dbReference type="Proteomes" id="UP001597460"/>
    </source>
</evidence>
<comment type="caution">
    <text evidence="3">The sequence shown here is derived from an EMBL/GenBank/DDBJ whole genome shotgun (WGS) entry which is preliminary data.</text>
</comment>
<evidence type="ECO:0000259" key="2">
    <source>
        <dbReference type="Pfam" id="PF10728"/>
    </source>
</evidence>
<keyword evidence="4" id="KW-1185">Reference proteome</keyword>
<proteinExistence type="predicted"/>
<dbReference type="PROSITE" id="PS51257">
    <property type="entry name" value="PROKAR_LIPOPROTEIN"/>
    <property type="match status" value="1"/>
</dbReference>
<dbReference type="Pfam" id="PF10728">
    <property type="entry name" value="DUF2520"/>
    <property type="match status" value="1"/>
</dbReference>
<feature type="domain" description="DUF2520" evidence="2">
    <location>
        <begin position="135"/>
        <end position="261"/>
    </location>
</feature>
<dbReference type="SUPFAM" id="SSF48179">
    <property type="entry name" value="6-phosphogluconate dehydrogenase C-terminal domain-like"/>
    <property type="match status" value="1"/>
</dbReference>
<dbReference type="Gene3D" id="1.10.1040.20">
    <property type="entry name" value="ProC-like, C-terminal domain"/>
    <property type="match status" value="1"/>
</dbReference>
<evidence type="ECO:0000313" key="3">
    <source>
        <dbReference type="EMBL" id="MFD2532169.1"/>
    </source>
</evidence>
<dbReference type="RefSeq" id="WP_390300376.1">
    <property type="nucleotide sequence ID" value="NZ_JBHULI010000024.1"/>
</dbReference>
<dbReference type="InterPro" id="IPR036291">
    <property type="entry name" value="NAD(P)-bd_dom_sf"/>
</dbReference>
<dbReference type="InterPro" id="IPR018931">
    <property type="entry name" value="DUF2520"/>
</dbReference>
<accession>A0ABW5JI45</accession>